<feature type="region of interest" description="Disordered" evidence="1">
    <location>
        <begin position="71"/>
        <end position="126"/>
    </location>
</feature>
<keyword evidence="4" id="KW-1185">Reference proteome</keyword>
<feature type="transmembrane region" description="Helical" evidence="2">
    <location>
        <begin position="185"/>
        <end position="208"/>
    </location>
</feature>
<proteinExistence type="predicted"/>
<reference evidence="3 4" key="1">
    <citation type="submission" date="2015-04" db="EMBL/GenBank/DDBJ databases">
        <authorList>
            <person name="Syromyatnikov M.Y."/>
            <person name="Popov V.N."/>
        </authorList>
    </citation>
    <scope>NUCLEOTIDE SEQUENCE [LARGE SCALE GENOMIC DNA]</scope>
    <source>
        <strain evidence="3">WF-38-12</strain>
    </source>
</reference>
<keyword evidence="2" id="KW-0472">Membrane</keyword>
<evidence type="ECO:0000256" key="1">
    <source>
        <dbReference type="SAM" id="MobiDB-lite"/>
    </source>
</evidence>
<protein>
    <submittedName>
        <fullName evidence="3">Uncharacterized protein</fullName>
    </submittedName>
</protein>
<keyword evidence="2" id="KW-1133">Transmembrane helix</keyword>
<dbReference type="AlphaFoldDB" id="A0A0U1M1W9"/>
<evidence type="ECO:0000256" key="2">
    <source>
        <dbReference type="SAM" id="Phobius"/>
    </source>
</evidence>
<keyword evidence="2" id="KW-0812">Transmembrane</keyword>
<organism evidence="3 4">
    <name type="scientific">Talaromyces islandicus</name>
    <name type="common">Penicillium islandicum</name>
    <dbReference type="NCBI Taxonomy" id="28573"/>
    <lineage>
        <taxon>Eukaryota</taxon>
        <taxon>Fungi</taxon>
        <taxon>Dikarya</taxon>
        <taxon>Ascomycota</taxon>
        <taxon>Pezizomycotina</taxon>
        <taxon>Eurotiomycetes</taxon>
        <taxon>Eurotiomycetidae</taxon>
        <taxon>Eurotiales</taxon>
        <taxon>Trichocomaceae</taxon>
        <taxon>Talaromyces</taxon>
        <taxon>Talaromyces sect. Islandici</taxon>
    </lineage>
</organism>
<accession>A0A0U1M1W9</accession>
<gene>
    <name evidence="3" type="ORF">PISL3812_06614</name>
</gene>
<feature type="compositionally biased region" description="Basic residues" evidence="1">
    <location>
        <begin position="93"/>
        <end position="102"/>
    </location>
</feature>
<dbReference type="EMBL" id="CVMT01000006">
    <property type="protein sequence ID" value="CRG89577.1"/>
    <property type="molecule type" value="Genomic_DNA"/>
</dbReference>
<evidence type="ECO:0000313" key="4">
    <source>
        <dbReference type="Proteomes" id="UP000054383"/>
    </source>
</evidence>
<name>A0A0U1M1W9_TALIS</name>
<dbReference type="Proteomes" id="UP000054383">
    <property type="component" value="Unassembled WGS sequence"/>
</dbReference>
<dbReference type="OMA" id="IICEARR"/>
<evidence type="ECO:0000313" key="3">
    <source>
        <dbReference type="EMBL" id="CRG89577.1"/>
    </source>
</evidence>
<sequence length="262" mass="29908">MAPVDLDDHVGARPNPLYNKDSLMRLFTFQHSDNAQDGVIRAGHQRHPEPKPPVTLKCDVALGCGSQESRSYKARLSAAESRRERFDRDSRIHASRSSKQKQARSYDTDQEEYEYENELKNENEHEDEDEIVYRVCQYSTGSRYGYLIDHCPEPLQSVPPSPHFISRARQIHEHHTKPLGVRVNLTAGTITLALVLLLLVAIMLVEIVDIICEARRSLSPEGERRGRTRARRALAQAFGTPRKLFVDNPEKDTIKLDVSLER</sequence>
<feature type="compositionally biased region" description="Basic and acidic residues" evidence="1">
    <location>
        <begin position="80"/>
        <end position="92"/>
    </location>
</feature>
<dbReference type="OrthoDB" id="10504358at2759"/>